<keyword evidence="4" id="KW-0238">DNA-binding</keyword>
<sequence length="213" mass="24630">MVYSKVFSIGCNVSKKPASFIANTKTLEAVYIDKNIDLVNGCRNGNRKAQFELYKLYEKAMYSAALRIVNHEAEAEDVLQEAFLDAFTRIGDFRGDTTFGLWLKQIIINKSINCLRKRRAEFVSIDGMEIAEQKTDDHQELEWKVEEVKAAVRRLPDGYRVVLTLYLFEGYDHEEISHILKISEVTSRSQLMRAKMKLKNMLEKTGGRDEHRN</sequence>
<dbReference type="GO" id="GO:0016987">
    <property type="term" value="F:sigma factor activity"/>
    <property type="evidence" value="ECO:0007669"/>
    <property type="project" value="UniProtKB-KW"/>
</dbReference>
<keyword evidence="3" id="KW-0731">Sigma factor</keyword>
<dbReference type="GO" id="GO:0006352">
    <property type="term" value="P:DNA-templated transcription initiation"/>
    <property type="evidence" value="ECO:0007669"/>
    <property type="project" value="InterPro"/>
</dbReference>
<keyword evidence="5" id="KW-0804">Transcription</keyword>
<evidence type="ECO:0000256" key="3">
    <source>
        <dbReference type="ARBA" id="ARBA00023082"/>
    </source>
</evidence>
<dbReference type="Pfam" id="PF04542">
    <property type="entry name" value="Sigma70_r2"/>
    <property type="match status" value="1"/>
</dbReference>
<keyword evidence="2" id="KW-0805">Transcription regulation</keyword>
<dbReference type="InterPro" id="IPR013325">
    <property type="entry name" value="RNA_pol_sigma_r2"/>
</dbReference>
<dbReference type="Proteomes" id="UP000320300">
    <property type="component" value="Unassembled WGS sequence"/>
</dbReference>
<comment type="similarity">
    <text evidence="1">Belongs to the sigma-70 factor family. ECF subfamily.</text>
</comment>
<evidence type="ECO:0000259" key="7">
    <source>
        <dbReference type="Pfam" id="PF08281"/>
    </source>
</evidence>
<dbReference type="PANTHER" id="PTHR43133">
    <property type="entry name" value="RNA POLYMERASE ECF-TYPE SIGMA FACTO"/>
    <property type="match status" value="1"/>
</dbReference>
<dbReference type="InterPro" id="IPR036388">
    <property type="entry name" value="WH-like_DNA-bd_sf"/>
</dbReference>
<dbReference type="CDD" id="cd06171">
    <property type="entry name" value="Sigma70_r4"/>
    <property type="match status" value="1"/>
</dbReference>
<dbReference type="NCBIfam" id="TIGR02937">
    <property type="entry name" value="sigma70-ECF"/>
    <property type="match status" value="1"/>
</dbReference>
<evidence type="ECO:0000256" key="2">
    <source>
        <dbReference type="ARBA" id="ARBA00023015"/>
    </source>
</evidence>
<feature type="domain" description="RNA polymerase sigma-70 region 2" evidence="6">
    <location>
        <begin position="53"/>
        <end position="119"/>
    </location>
</feature>
<dbReference type="Pfam" id="PF08281">
    <property type="entry name" value="Sigma70_r4_2"/>
    <property type="match status" value="1"/>
</dbReference>
<accession>A0A521DX27</accession>
<dbReference type="AlphaFoldDB" id="A0A521DX27"/>
<dbReference type="SUPFAM" id="SSF88659">
    <property type="entry name" value="Sigma3 and sigma4 domains of RNA polymerase sigma factors"/>
    <property type="match status" value="1"/>
</dbReference>
<organism evidence="8 9">
    <name type="scientific">Pedobacter westerhofensis</name>
    <dbReference type="NCBI Taxonomy" id="425512"/>
    <lineage>
        <taxon>Bacteria</taxon>
        <taxon>Pseudomonadati</taxon>
        <taxon>Bacteroidota</taxon>
        <taxon>Sphingobacteriia</taxon>
        <taxon>Sphingobacteriales</taxon>
        <taxon>Sphingobacteriaceae</taxon>
        <taxon>Pedobacter</taxon>
    </lineage>
</organism>
<gene>
    <name evidence="8" type="ORF">SAMN06265348_106318</name>
</gene>
<dbReference type="InterPro" id="IPR007627">
    <property type="entry name" value="RNA_pol_sigma70_r2"/>
</dbReference>
<evidence type="ECO:0000256" key="5">
    <source>
        <dbReference type="ARBA" id="ARBA00023163"/>
    </source>
</evidence>
<evidence type="ECO:0000313" key="9">
    <source>
        <dbReference type="Proteomes" id="UP000320300"/>
    </source>
</evidence>
<dbReference type="Gene3D" id="1.10.1740.10">
    <property type="match status" value="1"/>
</dbReference>
<protein>
    <submittedName>
        <fullName evidence="8">RNA polymerase sigma-70 factor, ECF subfamily</fullName>
    </submittedName>
</protein>
<dbReference type="InterPro" id="IPR013324">
    <property type="entry name" value="RNA_pol_sigma_r3/r4-like"/>
</dbReference>
<dbReference type="Gene3D" id="1.10.10.10">
    <property type="entry name" value="Winged helix-like DNA-binding domain superfamily/Winged helix DNA-binding domain"/>
    <property type="match status" value="1"/>
</dbReference>
<dbReference type="PANTHER" id="PTHR43133:SF8">
    <property type="entry name" value="RNA POLYMERASE SIGMA FACTOR HI_1459-RELATED"/>
    <property type="match status" value="1"/>
</dbReference>
<dbReference type="EMBL" id="FXTN01000006">
    <property type="protein sequence ID" value="SMO76257.1"/>
    <property type="molecule type" value="Genomic_DNA"/>
</dbReference>
<dbReference type="InterPro" id="IPR013249">
    <property type="entry name" value="RNA_pol_sigma70_r4_t2"/>
</dbReference>
<dbReference type="GO" id="GO:0003677">
    <property type="term" value="F:DNA binding"/>
    <property type="evidence" value="ECO:0007669"/>
    <property type="project" value="UniProtKB-KW"/>
</dbReference>
<reference evidence="8 9" key="1">
    <citation type="submission" date="2017-05" db="EMBL/GenBank/DDBJ databases">
        <authorList>
            <person name="Varghese N."/>
            <person name="Submissions S."/>
        </authorList>
    </citation>
    <scope>NUCLEOTIDE SEQUENCE [LARGE SCALE GENOMIC DNA]</scope>
    <source>
        <strain evidence="8 9">DSM 19036</strain>
    </source>
</reference>
<feature type="domain" description="RNA polymerase sigma factor 70 region 4 type 2" evidence="7">
    <location>
        <begin position="147"/>
        <end position="198"/>
    </location>
</feature>
<dbReference type="InterPro" id="IPR014284">
    <property type="entry name" value="RNA_pol_sigma-70_dom"/>
</dbReference>
<evidence type="ECO:0000313" key="8">
    <source>
        <dbReference type="EMBL" id="SMO76257.1"/>
    </source>
</evidence>
<proteinExistence type="inferred from homology"/>
<evidence type="ECO:0000256" key="1">
    <source>
        <dbReference type="ARBA" id="ARBA00010641"/>
    </source>
</evidence>
<evidence type="ECO:0000259" key="6">
    <source>
        <dbReference type="Pfam" id="PF04542"/>
    </source>
</evidence>
<evidence type="ECO:0000256" key="4">
    <source>
        <dbReference type="ARBA" id="ARBA00023125"/>
    </source>
</evidence>
<dbReference type="SUPFAM" id="SSF88946">
    <property type="entry name" value="Sigma2 domain of RNA polymerase sigma factors"/>
    <property type="match status" value="1"/>
</dbReference>
<dbReference type="InterPro" id="IPR039425">
    <property type="entry name" value="RNA_pol_sigma-70-like"/>
</dbReference>
<name>A0A521DX27_9SPHI</name>
<keyword evidence="9" id="KW-1185">Reference proteome</keyword>
<dbReference type="OrthoDB" id="1491902at2"/>